<dbReference type="EMBL" id="LAZP02000277">
    <property type="protein sequence ID" value="PFH58597.1"/>
    <property type="molecule type" value="Genomic_DNA"/>
</dbReference>
<protein>
    <recommendedName>
        <fullName evidence="4">AT hook domain-containing protein</fullName>
    </recommendedName>
</protein>
<sequence length="485" mass="52083">MRPVEIADSDDDGGGSGSGSDSLSGPDNDDEPVAAEVQTRSSDRASHATASTDPAFFQRVFEEQKQAAYQRTDSMSMSGSNPALSGSNPVERQCCGASAAGEASTTRRQQRMAESNDMWDVPSSPESIAKSAGQQAKTATTIKITRGLRRNVEMLGYESDEDGGGKEPRRTKRAKRMRLHSPNDSVKDGANIASAADENSSRAEATSGLVSTMPTNDPTSLYIAPKALSESQKNEYESVQASQNSPPERTAKSKRPPSGTAENFDTPRGNQSSTQAGGLTQAKRRTPRRRRDSSPDVIALEAEQVRASSAEEEAEQMNESLLGQQGGNDNDDDPDFAPRTSQEAQDKKKKKKRGRPPRRKEAKTAAASQATVKARGKSKKKESAEQVVEPVAEDVRILLPGAEAPPPQHDNDDNDDDDNNLPAQATKVKAVPAKDEATKAAEEKTAKKTAPCPAPPSVSTPGKPSYRVGLSRRLRIEPLLKSFRK</sequence>
<feature type="compositionally biased region" description="Basic and acidic residues" evidence="1">
    <location>
        <begin position="432"/>
        <end position="446"/>
    </location>
</feature>
<reference evidence="2 3" key="2">
    <citation type="journal article" date="2017" name="Sci. Rep.">
        <title>Ant-infecting Ophiocordyceps genomes reveal a high diversity of potential behavioral manipulation genes and a possible major role for enterotoxins.</title>
        <authorList>
            <person name="de Bekker C."/>
            <person name="Ohm R.A."/>
            <person name="Evans H.C."/>
            <person name="Brachmann A."/>
            <person name="Hughes D.P."/>
        </authorList>
    </citation>
    <scope>NUCLEOTIDE SEQUENCE [LARGE SCALE GENOMIC DNA]</scope>
    <source>
        <strain evidence="2 3">SC16a</strain>
    </source>
</reference>
<accession>A0A2A9PCE8</accession>
<feature type="compositionally biased region" description="Basic residues" evidence="1">
    <location>
        <begin position="347"/>
        <end position="361"/>
    </location>
</feature>
<dbReference type="Proteomes" id="UP000037136">
    <property type="component" value="Unassembled WGS sequence"/>
</dbReference>
<name>A0A2A9PCE8_OPHUN</name>
<organism evidence="2 3">
    <name type="scientific">Ophiocordyceps unilateralis</name>
    <name type="common">Zombie-ant fungus</name>
    <name type="synonym">Torrubia unilateralis</name>
    <dbReference type="NCBI Taxonomy" id="268505"/>
    <lineage>
        <taxon>Eukaryota</taxon>
        <taxon>Fungi</taxon>
        <taxon>Dikarya</taxon>
        <taxon>Ascomycota</taxon>
        <taxon>Pezizomycotina</taxon>
        <taxon>Sordariomycetes</taxon>
        <taxon>Hypocreomycetidae</taxon>
        <taxon>Hypocreales</taxon>
        <taxon>Ophiocordycipitaceae</taxon>
        <taxon>Ophiocordyceps</taxon>
    </lineage>
</organism>
<feature type="compositionally biased region" description="Polar residues" evidence="1">
    <location>
        <begin position="260"/>
        <end position="278"/>
    </location>
</feature>
<feature type="compositionally biased region" description="Polar residues" evidence="1">
    <location>
        <begin position="132"/>
        <end position="143"/>
    </location>
</feature>
<feature type="compositionally biased region" description="Basic residues" evidence="1">
    <location>
        <begin position="282"/>
        <end position="291"/>
    </location>
</feature>
<proteinExistence type="predicted"/>
<evidence type="ECO:0008006" key="4">
    <source>
        <dbReference type="Google" id="ProtNLM"/>
    </source>
</evidence>
<evidence type="ECO:0000313" key="3">
    <source>
        <dbReference type="Proteomes" id="UP000037136"/>
    </source>
</evidence>
<evidence type="ECO:0000313" key="2">
    <source>
        <dbReference type="EMBL" id="PFH58597.1"/>
    </source>
</evidence>
<feature type="region of interest" description="Disordered" evidence="1">
    <location>
        <begin position="1"/>
        <end position="466"/>
    </location>
</feature>
<reference evidence="2 3" key="1">
    <citation type="journal article" date="2015" name="BMC Genomics">
        <title>Gene expression during zombie ant biting behavior reflects the complexity underlying fungal parasitic behavioral manipulation.</title>
        <authorList>
            <person name="de Bekker C."/>
            <person name="Ohm R.A."/>
            <person name="Loreto R.G."/>
            <person name="Sebastian A."/>
            <person name="Albert I."/>
            <person name="Merrow M."/>
            <person name="Brachmann A."/>
            <person name="Hughes D.P."/>
        </authorList>
    </citation>
    <scope>NUCLEOTIDE SEQUENCE [LARGE SCALE GENOMIC DNA]</scope>
    <source>
        <strain evidence="2 3">SC16a</strain>
    </source>
</reference>
<feature type="compositionally biased region" description="Polar residues" evidence="1">
    <location>
        <begin position="67"/>
        <end position="90"/>
    </location>
</feature>
<feature type="compositionally biased region" description="Polar residues" evidence="1">
    <location>
        <begin position="237"/>
        <end position="247"/>
    </location>
</feature>
<evidence type="ECO:0000256" key="1">
    <source>
        <dbReference type="SAM" id="MobiDB-lite"/>
    </source>
</evidence>
<gene>
    <name evidence="2" type="ORF">XA68_13475</name>
</gene>
<keyword evidence="3" id="KW-1185">Reference proteome</keyword>
<dbReference type="AlphaFoldDB" id="A0A2A9PCE8"/>
<feature type="compositionally biased region" description="Basic residues" evidence="1">
    <location>
        <begin position="169"/>
        <end position="179"/>
    </location>
</feature>
<dbReference type="OrthoDB" id="5404794at2759"/>
<feature type="compositionally biased region" description="Polar residues" evidence="1">
    <location>
        <begin position="202"/>
        <end position="219"/>
    </location>
</feature>
<comment type="caution">
    <text evidence="2">The sequence shown here is derived from an EMBL/GenBank/DDBJ whole genome shotgun (WGS) entry which is preliminary data.</text>
</comment>